<dbReference type="Proteomes" id="UP001230253">
    <property type="component" value="Unassembled WGS sequence"/>
</dbReference>
<reference evidence="1 2" key="1">
    <citation type="submission" date="2023-07" db="EMBL/GenBank/DDBJ databases">
        <title>Genomic Encyclopedia of Type Strains, Phase IV (KMG-IV): sequencing the most valuable type-strain genomes for metagenomic binning, comparative biology and taxonomic classification.</title>
        <authorList>
            <person name="Goeker M."/>
        </authorList>
    </citation>
    <scope>NUCLEOTIDE SEQUENCE [LARGE SCALE GENOMIC DNA]</scope>
    <source>
        <strain evidence="1 2">DSM 11549</strain>
    </source>
</reference>
<sequence>MPSRILISACLLGEAVRYDGGARPLRHPALARWHAEGRVVAVCPELMGGFSVPRRPSEIADGCSGEDVLAGRGRIVDISGADVTDGFLAGARAALQIARTHDCSFALLIDGSPSCGSSLIYDGSFGGHKHAAMGVTSALLRANGIEVFADHEIDALAARLGSS</sequence>
<dbReference type="RefSeq" id="WP_307152981.1">
    <property type="nucleotide sequence ID" value="NZ_JAUSUK010000001.1"/>
</dbReference>
<evidence type="ECO:0000313" key="1">
    <source>
        <dbReference type="EMBL" id="MDQ0324720.1"/>
    </source>
</evidence>
<protein>
    <submittedName>
        <fullName evidence="1">Uncharacterized protein YbbK (DUF523 family)</fullName>
    </submittedName>
</protein>
<dbReference type="PANTHER" id="PTHR30087:SF1">
    <property type="entry name" value="HYPOTHETICAL CYTOSOLIC PROTEIN"/>
    <property type="match status" value="1"/>
</dbReference>
<gene>
    <name evidence="1" type="ORF">J2R99_000569</name>
</gene>
<name>A0ABU0C2H7_9BRAD</name>
<keyword evidence="2" id="KW-1185">Reference proteome</keyword>
<dbReference type="InterPro" id="IPR007553">
    <property type="entry name" value="2-thiour_desulf"/>
</dbReference>
<evidence type="ECO:0000313" key="2">
    <source>
        <dbReference type="Proteomes" id="UP001230253"/>
    </source>
</evidence>
<accession>A0ABU0C2H7</accession>
<dbReference type="Pfam" id="PF04463">
    <property type="entry name" value="2-thiour_desulf"/>
    <property type="match status" value="1"/>
</dbReference>
<proteinExistence type="predicted"/>
<dbReference type="EMBL" id="JAUSUK010000001">
    <property type="protein sequence ID" value="MDQ0324720.1"/>
    <property type="molecule type" value="Genomic_DNA"/>
</dbReference>
<comment type="caution">
    <text evidence="1">The sequence shown here is derived from an EMBL/GenBank/DDBJ whole genome shotgun (WGS) entry which is preliminary data.</text>
</comment>
<dbReference type="PANTHER" id="PTHR30087">
    <property type="entry name" value="INNER MEMBRANE PROTEIN"/>
    <property type="match status" value="1"/>
</dbReference>
<organism evidence="1 2">
    <name type="scientific">Rhodopseudomonas julia</name>
    <dbReference type="NCBI Taxonomy" id="200617"/>
    <lineage>
        <taxon>Bacteria</taxon>
        <taxon>Pseudomonadati</taxon>
        <taxon>Pseudomonadota</taxon>
        <taxon>Alphaproteobacteria</taxon>
        <taxon>Hyphomicrobiales</taxon>
        <taxon>Nitrobacteraceae</taxon>
        <taxon>Rhodopseudomonas</taxon>
    </lineage>
</organism>